<dbReference type="PANTHER" id="PTHR21248:SF22">
    <property type="entry name" value="PHOSPHOLIPASE D"/>
    <property type="match status" value="1"/>
</dbReference>
<dbReference type="SMART" id="SM00155">
    <property type="entry name" value="PLDc"/>
    <property type="match status" value="2"/>
</dbReference>
<organism evidence="3 4">
    <name type="scientific">Variovorax rhizosphaerae</name>
    <dbReference type="NCBI Taxonomy" id="1836200"/>
    <lineage>
        <taxon>Bacteria</taxon>
        <taxon>Pseudomonadati</taxon>
        <taxon>Pseudomonadota</taxon>
        <taxon>Betaproteobacteria</taxon>
        <taxon>Burkholderiales</taxon>
        <taxon>Comamonadaceae</taxon>
        <taxon>Variovorax</taxon>
    </lineage>
</organism>
<evidence type="ECO:0000313" key="3">
    <source>
        <dbReference type="EMBL" id="MEJ8851541.1"/>
    </source>
</evidence>
<dbReference type="InterPro" id="IPR001736">
    <property type="entry name" value="PLipase_D/transphosphatidylase"/>
</dbReference>
<proteinExistence type="predicted"/>
<dbReference type="PANTHER" id="PTHR21248">
    <property type="entry name" value="CARDIOLIPIN SYNTHASE"/>
    <property type="match status" value="1"/>
</dbReference>
<dbReference type="InterPro" id="IPR025202">
    <property type="entry name" value="PLD-like_dom"/>
</dbReference>
<keyword evidence="4" id="KW-1185">Reference proteome</keyword>
<evidence type="ECO:0000256" key="1">
    <source>
        <dbReference type="SAM" id="Phobius"/>
    </source>
</evidence>
<gene>
    <name evidence="3" type="ORF">WKW82_33225</name>
</gene>
<accession>A0ABU8WVG9</accession>
<dbReference type="EMBL" id="JBBKZT010000024">
    <property type="protein sequence ID" value="MEJ8851541.1"/>
    <property type="molecule type" value="Genomic_DNA"/>
</dbReference>
<evidence type="ECO:0000313" key="4">
    <source>
        <dbReference type="Proteomes" id="UP001385892"/>
    </source>
</evidence>
<evidence type="ECO:0000259" key="2">
    <source>
        <dbReference type="PROSITE" id="PS50035"/>
    </source>
</evidence>
<name>A0ABU8WVG9_9BURK</name>
<feature type="domain" description="PLD phosphodiesterase" evidence="2">
    <location>
        <begin position="362"/>
        <end position="389"/>
    </location>
</feature>
<dbReference type="PROSITE" id="PS50035">
    <property type="entry name" value="PLD"/>
    <property type="match status" value="2"/>
</dbReference>
<dbReference type="CDD" id="cd09110">
    <property type="entry name" value="PLDc_CLS_1"/>
    <property type="match status" value="1"/>
</dbReference>
<reference evidence="3 4" key="1">
    <citation type="submission" date="2024-03" db="EMBL/GenBank/DDBJ databases">
        <title>Novel species of the genus Variovorax.</title>
        <authorList>
            <person name="Liu Q."/>
            <person name="Xin Y.-H."/>
        </authorList>
    </citation>
    <scope>NUCLEOTIDE SEQUENCE [LARGE SCALE GENOMIC DNA]</scope>
    <source>
        <strain evidence="3 4">KACC 18900</strain>
    </source>
</reference>
<sequence length="449" mass="50259">MSKNVTLPLTLPTQLWRAPVPGNVLKYASWPTALALVLLVLIVILGFVIWSIRRHRDPKLEIQCDAPIGELLPSIAGLTQASVHDGNSVELLVDNAFFEAMFKAIGEARHSVHFETFLWKEGRLGTRLADALIERSRAGVAVRVLVDADGGKAMSDETPRRLREAGCRFYFHHPRHIRNIGVFNDRDHRKLVVLDGRIAFVGGHCIVDGWMCQSPEKCDDVRDLGVRLEGPAVHAVQSVFAENWVEDSGELFLGEAYFPRLERAGDVAVHVASVKAEGSPPAVKILHHLVICMARQRLWIQNPYFLPDDEAIKALCATARRGVDVRVMVPSAEASDMPMVQHAAHHNFHLLLEGGVRIFEYQDCLLHQKVMTVDGVWCAIGSSNFDDRSLETNDEITLGIKDAAMALRLEELFRLDMQHAVELDAAQWARRGFGHRCKDGFFHVFNELL</sequence>
<comment type="caution">
    <text evidence="3">The sequence shown here is derived from an EMBL/GenBank/DDBJ whole genome shotgun (WGS) entry which is preliminary data.</text>
</comment>
<dbReference type="SUPFAM" id="SSF56024">
    <property type="entry name" value="Phospholipase D/nuclease"/>
    <property type="match status" value="2"/>
</dbReference>
<dbReference type="RefSeq" id="WP_340347202.1">
    <property type="nucleotide sequence ID" value="NZ_JBBKZT010000024.1"/>
</dbReference>
<dbReference type="Gene3D" id="3.30.870.10">
    <property type="entry name" value="Endonuclease Chain A"/>
    <property type="match status" value="2"/>
</dbReference>
<dbReference type="CDD" id="cd09159">
    <property type="entry name" value="PLDc_ybhO_like_2"/>
    <property type="match status" value="1"/>
</dbReference>
<keyword evidence="1" id="KW-0812">Transmembrane</keyword>
<dbReference type="Proteomes" id="UP001385892">
    <property type="component" value="Unassembled WGS sequence"/>
</dbReference>
<keyword evidence="1" id="KW-1133">Transmembrane helix</keyword>
<feature type="domain" description="PLD phosphodiesterase" evidence="2">
    <location>
        <begin position="183"/>
        <end position="210"/>
    </location>
</feature>
<protein>
    <submittedName>
        <fullName evidence="3">Phospholipase D-like domain-containing protein</fullName>
    </submittedName>
</protein>
<keyword evidence="1" id="KW-0472">Membrane</keyword>
<dbReference type="Pfam" id="PF13091">
    <property type="entry name" value="PLDc_2"/>
    <property type="match status" value="2"/>
</dbReference>
<feature type="transmembrane region" description="Helical" evidence="1">
    <location>
        <begin position="27"/>
        <end position="50"/>
    </location>
</feature>